<accession>K6VSJ0</accession>
<dbReference type="PANTHER" id="PTHR47354">
    <property type="entry name" value="NADH OXIDOREDUCTASE HCR"/>
    <property type="match status" value="1"/>
</dbReference>
<evidence type="ECO:0000256" key="7">
    <source>
        <dbReference type="ARBA" id="ARBA00022827"/>
    </source>
</evidence>
<dbReference type="Proteomes" id="UP000008495">
    <property type="component" value="Unassembled WGS sequence"/>
</dbReference>
<keyword evidence="12 13" id="KW-0472">Membrane</keyword>
<feature type="transmembrane region" description="Helical" evidence="13">
    <location>
        <begin position="34"/>
        <end position="54"/>
    </location>
</feature>
<keyword evidence="10" id="KW-0408">Iron</keyword>
<dbReference type="InterPro" id="IPR039261">
    <property type="entry name" value="FNR_nucleotide-bd"/>
</dbReference>
<dbReference type="Gene3D" id="2.40.30.10">
    <property type="entry name" value="Translation factors"/>
    <property type="match status" value="1"/>
</dbReference>
<comment type="subcellular location">
    <subcellularLocation>
        <location evidence="2">Membrane</location>
        <topology evidence="2">Multi-pass membrane protein</topology>
    </subcellularLocation>
</comment>
<feature type="transmembrane region" description="Helical" evidence="13">
    <location>
        <begin position="74"/>
        <end position="95"/>
    </location>
</feature>
<keyword evidence="8 13" id="KW-1133">Transmembrane helix</keyword>
<keyword evidence="9" id="KW-0560">Oxidoreductase</keyword>
<keyword evidence="7" id="KW-0274">FAD</keyword>
<dbReference type="InterPro" id="IPR013130">
    <property type="entry name" value="Fe3_Rdtase_TM_dom"/>
</dbReference>
<dbReference type="EMBL" id="BAGZ01000008">
    <property type="protein sequence ID" value="GAB78310.1"/>
    <property type="molecule type" value="Genomic_DNA"/>
</dbReference>
<dbReference type="AlphaFoldDB" id="K6VSJ0"/>
<evidence type="ECO:0000256" key="3">
    <source>
        <dbReference type="ARBA" id="ARBA00022630"/>
    </source>
</evidence>
<dbReference type="GO" id="GO:0051537">
    <property type="term" value="F:2 iron, 2 sulfur cluster binding"/>
    <property type="evidence" value="ECO:0007669"/>
    <property type="project" value="UniProtKB-KW"/>
</dbReference>
<evidence type="ECO:0000256" key="8">
    <source>
        <dbReference type="ARBA" id="ARBA00022989"/>
    </source>
</evidence>
<evidence type="ECO:0000256" key="1">
    <source>
        <dbReference type="ARBA" id="ARBA00001974"/>
    </source>
</evidence>
<dbReference type="CDD" id="cd06198">
    <property type="entry name" value="FNR_like_3"/>
    <property type="match status" value="1"/>
</dbReference>
<evidence type="ECO:0000256" key="2">
    <source>
        <dbReference type="ARBA" id="ARBA00004141"/>
    </source>
</evidence>
<dbReference type="Pfam" id="PF01794">
    <property type="entry name" value="Ferric_reduct"/>
    <property type="match status" value="1"/>
</dbReference>
<organism evidence="15 16">
    <name type="scientific">Austwickia chelonae NBRC 105200</name>
    <dbReference type="NCBI Taxonomy" id="1184607"/>
    <lineage>
        <taxon>Bacteria</taxon>
        <taxon>Bacillati</taxon>
        <taxon>Actinomycetota</taxon>
        <taxon>Actinomycetes</taxon>
        <taxon>Micrococcales</taxon>
        <taxon>Dermatophilaceae</taxon>
        <taxon>Austwickia</taxon>
    </lineage>
</organism>
<evidence type="ECO:0000313" key="15">
    <source>
        <dbReference type="EMBL" id="GAB78310.1"/>
    </source>
</evidence>
<keyword evidence="6" id="KW-0479">Metal-binding</keyword>
<feature type="transmembrane region" description="Helical" evidence="13">
    <location>
        <begin position="179"/>
        <end position="199"/>
    </location>
</feature>
<dbReference type="GO" id="GO:0016491">
    <property type="term" value="F:oxidoreductase activity"/>
    <property type="evidence" value="ECO:0007669"/>
    <property type="project" value="UniProtKB-KW"/>
</dbReference>
<dbReference type="SUPFAM" id="SSF63380">
    <property type="entry name" value="Riboflavin synthase domain-like"/>
    <property type="match status" value="1"/>
</dbReference>
<keyword evidence="16" id="KW-1185">Reference proteome</keyword>
<comment type="cofactor">
    <cofactor evidence="1">
        <name>FAD</name>
        <dbReference type="ChEBI" id="CHEBI:57692"/>
    </cofactor>
</comment>
<feature type="transmembrane region" description="Helical" evidence="13">
    <location>
        <begin position="146"/>
        <end position="167"/>
    </location>
</feature>
<dbReference type="InterPro" id="IPR017938">
    <property type="entry name" value="Riboflavin_synthase-like_b-brl"/>
</dbReference>
<protein>
    <recommendedName>
        <fullName evidence="14">FAD-binding FR-type domain-containing protein</fullName>
    </recommendedName>
</protein>
<evidence type="ECO:0000256" key="13">
    <source>
        <dbReference type="SAM" id="Phobius"/>
    </source>
</evidence>
<keyword evidence="3" id="KW-0285">Flavoprotein</keyword>
<reference evidence="15 16" key="1">
    <citation type="submission" date="2012-08" db="EMBL/GenBank/DDBJ databases">
        <title>Whole genome shotgun sequence of Austwickia chelonae NBRC 105200.</title>
        <authorList>
            <person name="Yoshida I."/>
            <person name="Hosoyama A."/>
            <person name="Tsuchikane K."/>
            <person name="Katsumata H."/>
            <person name="Ando Y."/>
            <person name="Ohji S."/>
            <person name="Hamada M."/>
            <person name="Tamura T."/>
            <person name="Yamazoe A."/>
            <person name="Yamazaki S."/>
            <person name="Fujita N."/>
        </authorList>
    </citation>
    <scope>NUCLEOTIDE SEQUENCE [LARGE SCALE GENOMIC DNA]</scope>
    <source>
        <strain evidence="15 16">NBRC 105200</strain>
    </source>
</reference>
<comment type="caution">
    <text evidence="15">The sequence shown here is derived from an EMBL/GenBank/DDBJ whole genome shotgun (WGS) entry which is preliminary data.</text>
</comment>
<dbReference type="GO" id="GO:0016020">
    <property type="term" value="C:membrane"/>
    <property type="evidence" value="ECO:0007669"/>
    <property type="project" value="UniProtKB-SubCell"/>
</dbReference>
<proteinExistence type="predicted"/>
<dbReference type="Gene3D" id="3.40.50.80">
    <property type="entry name" value="Nucleotide-binding domain of ferredoxin-NADP reductase (FNR) module"/>
    <property type="match status" value="1"/>
</dbReference>
<dbReference type="eggNOG" id="COG1018">
    <property type="taxonomic scope" value="Bacteria"/>
</dbReference>
<evidence type="ECO:0000256" key="9">
    <source>
        <dbReference type="ARBA" id="ARBA00023002"/>
    </source>
</evidence>
<evidence type="ECO:0000256" key="10">
    <source>
        <dbReference type="ARBA" id="ARBA00023004"/>
    </source>
</evidence>
<dbReference type="InterPro" id="IPR050415">
    <property type="entry name" value="MRET"/>
</dbReference>
<dbReference type="GO" id="GO:0050660">
    <property type="term" value="F:flavin adenine dinucleotide binding"/>
    <property type="evidence" value="ECO:0007669"/>
    <property type="project" value="TreeGrafter"/>
</dbReference>
<name>K6VSJ0_9MICO</name>
<evidence type="ECO:0000256" key="11">
    <source>
        <dbReference type="ARBA" id="ARBA00023014"/>
    </source>
</evidence>
<dbReference type="PROSITE" id="PS51384">
    <property type="entry name" value="FAD_FR"/>
    <property type="match status" value="1"/>
</dbReference>
<evidence type="ECO:0000313" key="16">
    <source>
        <dbReference type="Proteomes" id="UP000008495"/>
    </source>
</evidence>
<feature type="domain" description="FAD-binding FR-type" evidence="14">
    <location>
        <begin position="204"/>
        <end position="304"/>
    </location>
</feature>
<evidence type="ECO:0000256" key="4">
    <source>
        <dbReference type="ARBA" id="ARBA00022692"/>
    </source>
</evidence>
<sequence>MATVWMSLLFVLWLWWANGGVSRATSTAEGWTSMGRLTGLLSSDLLLLQVLMMARIPFVEKAFGQDALTGTHRLAGFGSFVLMLAHLGMTLFGYAGASWTQLWTTTLDVTLDMPAMLLAVLGTLALCAVVLSSVRSARRRLRYETWHLIHLYAYLGCFLALPHQLWTGADFLSSPIATVYWWTLWTGAAASVLLFRVGLPIRRNLRHRLVVTDVRAEGRDVTTVTVTGRHLDRLPVIGGQFFLWRFLDGPGWTRAHPYSLSAAPDGRSLRISVAGVGDGSRRLATMQPGTRVLIEGPYGRLHEGVRTRRPVLLMASGIGIAPMLSLLESLSVQPGEATVIYRVREPASAALLPRVQAVTDELGAHLYILDGPRISARRSWLPESWCHLSDAEALTCLVPQVAGHDVFVCGATAWMDAVEAAAIRAGVPSSCVHTERFTD</sequence>
<dbReference type="GO" id="GO:0046872">
    <property type="term" value="F:metal ion binding"/>
    <property type="evidence" value="ECO:0007669"/>
    <property type="project" value="UniProtKB-KW"/>
</dbReference>
<evidence type="ECO:0000256" key="12">
    <source>
        <dbReference type="ARBA" id="ARBA00023136"/>
    </source>
</evidence>
<keyword evidence="4 13" id="KW-0812">Transmembrane</keyword>
<keyword evidence="11" id="KW-0411">Iron-sulfur</keyword>
<feature type="transmembrane region" description="Helical" evidence="13">
    <location>
        <begin position="115"/>
        <end position="134"/>
    </location>
</feature>
<dbReference type="STRING" id="100225.SAMN05421595_0827"/>
<evidence type="ECO:0000256" key="5">
    <source>
        <dbReference type="ARBA" id="ARBA00022714"/>
    </source>
</evidence>
<keyword evidence="5" id="KW-0001">2Fe-2S</keyword>
<evidence type="ECO:0000259" key="14">
    <source>
        <dbReference type="PROSITE" id="PS51384"/>
    </source>
</evidence>
<gene>
    <name evidence="15" type="ORF">AUCHE_08_05570</name>
</gene>
<dbReference type="InterPro" id="IPR017927">
    <property type="entry name" value="FAD-bd_FR_type"/>
</dbReference>
<dbReference type="PANTHER" id="PTHR47354:SF8">
    <property type="entry name" value="1,2-PHENYLACETYL-COA EPOXIDASE, SUBUNIT E"/>
    <property type="match status" value="1"/>
</dbReference>
<evidence type="ECO:0000256" key="6">
    <source>
        <dbReference type="ARBA" id="ARBA00022723"/>
    </source>
</evidence>
<dbReference type="SUPFAM" id="SSF52343">
    <property type="entry name" value="Ferredoxin reductase-like, C-terminal NADP-linked domain"/>
    <property type="match status" value="1"/>
</dbReference>